<dbReference type="PANTHER" id="PTHR45617">
    <property type="entry name" value="LEUCINE RICH REPEAT FAMILY PROTEIN"/>
    <property type="match status" value="1"/>
</dbReference>
<dbReference type="Gene3D" id="3.80.10.10">
    <property type="entry name" value="Ribonuclease Inhibitor"/>
    <property type="match status" value="1"/>
</dbReference>
<dbReference type="SMART" id="SM00369">
    <property type="entry name" value="LRR_TYP"/>
    <property type="match status" value="2"/>
</dbReference>
<dbReference type="PROSITE" id="PS51450">
    <property type="entry name" value="LRR"/>
    <property type="match status" value="1"/>
</dbReference>
<feature type="domain" description="LNR" evidence="5">
    <location>
        <begin position="138"/>
        <end position="179"/>
    </location>
</feature>
<evidence type="ECO:0000256" key="2">
    <source>
        <dbReference type="ARBA" id="ARBA00022737"/>
    </source>
</evidence>
<dbReference type="GeneID" id="24129988"/>
<dbReference type="KEGG" id="spar:SPRG_07736"/>
<evidence type="ECO:0000256" key="1">
    <source>
        <dbReference type="ARBA" id="ARBA00022614"/>
    </source>
</evidence>
<dbReference type="STRING" id="695850.A0A067C932"/>
<evidence type="ECO:0000259" key="5">
    <source>
        <dbReference type="SMART" id="SM00004"/>
    </source>
</evidence>
<protein>
    <recommendedName>
        <fullName evidence="5">LNR domain-containing protein</fullName>
    </recommendedName>
</protein>
<keyword evidence="1" id="KW-0433">Leucine-rich repeat</keyword>
<dbReference type="Pfam" id="PF13855">
    <property type="entry name" value="LRR_8"/>
    <property type="match status" value="1"/>
</dbReference>
<dbReference type="InterPro" id="IPR032675">
    <property type="entry name" value="LRR_dom_sf"/>
</dbReference>
<dbReference type="SUPFAM" id="SSF52058">
    <property type="entry name" value="L domain-like"/>
    <property type="match status" value="1"/>
</dbReference>
<keyword evidence="4" id="KW-0325">Glycoprotein</keyword>
<dbReference type="AlphaFoldDB" id="A0A067C932"/>
<dbReference type="Proteomes" id="UP000030745">
    <property type="component" value="Unassembled WGS sequence"/>
</dbReference>
<sequence>MLLDVRYSRLTFVPRIMRSMPPSVRWLFFVGHPQLTDISSDVYANWTNLLSLWLGDNALSHIVDLSNNQIAAIPEADFGNLPMLRTLYLHNNAIRVFPSTLLQVKPNLVLTLNHNPITTIADTVGLSVHIASTPFCAATTASACYDDCAPSCGRLFVGNYLCDRSCNTTACAFDGGDCHF</sequence>
<accession>A0A067C932</accession>
<dbReference type="RefSeq" id="XP_012202400.1">
    <property type="nucleotide sequence ID" value="XM_012347010.1"/>
</dbReference>
<dbReference type="OrthoDB" id="76052at2759"/>
<keyword evidence="7" id="KW-1185">Reference proteome</keyword>
<dbReference type="Pfam" id="PF00066">
    <property type="entry name" value="Notch"/>
    <property type="match status" value="1"/>
</dbReference>
<reference evidence="6 7" key="1">
    <citation type="journal article" date="2013" name="PLoS Genet.">
        <title>Distinctive expansion of potential virulence genes in the genome of the oomycete fish pathogen Saprolegnia parasitica.</title>
        <authorList>
            <person name="Jiang R.H."/>
            <person name="de Bruijn I."/>
            <person name="Haas B.J."/>
            <person name="Belmonte R."/>
            <person name="Lobach L."/>
            <person name="Christie J."/>
            <person name="van den Ackerveken G."/>
            <person name="Bottin A."/>
            <person name="Bulone V."/>
            <person name="Diaz-Moreno S.M."/>
            <person name="Dumas B."/>
            <person name="Fan L."/>
            <person name="Gaulin E."/>
            <person name="Govers F."/>
            <person name="Grenville-Briggs L.J."/>
            <person name="Horner N.R."/>
            <person name="Levin J.Z."/>
            <person name="Mammella M."/>
            <person name="Meijer H.J."/>
            <person name="Morris P."/>
            <person name="Nusbaum C."/>
            <person name="Oome S."/>
            <person name="Phillips A.J."/>
            <person name="van Rooyen D."/>
            <person name="Rzeszutek E."/>
            <person name="Saraiva M."/>
            <person name="Secombes C.J."/>
            <person name="Seidl M.F."/>
            <person name="Snel B."/>
            <person name="Stassen J.H."/>
            <person name="Sykes S."/>
            <person name="Tripathy S."/>
            <person name="van den Berg H."/>
            <person name="Vega-Arreguin J.C."/>
            <person name="Wawra S."/>
            <person name="Young S.K."/>
            <person name="Zeng Q."/>
            <person name="Dieguez-Uribeondo J."/>
            <person name="Russ C."/>
            <person name="Tyler B.M."/>
            <person name="van West P."/>
        </authorList>
    </citation>
    <scope>NUCLEOTIDE SEQUENCE [LARGE SCALE GENOMIC DNA]</scope>
    <source>
        <strain evidence="6 7">CBS 223.65</strain>
    </source>
</reference>
<evidence type="ECO:0000256" key="4">
    <source>
        <dbReference type="ARBA" id="ARBA00023180"/>
    </source>
</evidence>
<dbReference type="InterPro" id="IPR001611">
    <property type="entry name" value="Leu-rich_rpt"/>
</dbReference>
<name>A0A067C932_SAPPC</name>
<dbReference type="InterPro" id="IPR000800">
    <property type="entry name" value="Notch_dom"/>
</dbReference>
<evidence type="ECO:0000313" key="6">
    <source>
        <dbReference type="EMBL" id="KDO27023.1"/>
    </source>
</evidence>
<organism evidence="6 7">
    <name type="scientific">Saprolegnia parasitica (strain CBS 223.65)</name>
    <dbReference type="NCBI Taxonomy" id="695850"/>
    <lineage>
        <taxon>Eukaryota</taxon>
        <taxon>Sar</taxon>
        <taxon>Stramenopiles</taxon>
        <taxon>Oomycota</taxon>
        <taxon>Saprolegniomycetes</taxon>
        <taxon>Saprolegniales</taxon>
        <taxon>Saprolegniaceae</taxon>
        <taxon>Saprolegnia</taxon>
    </lineage>
</organism>
<dbReference type="SMART" id="SM00004">
    <property type="entry name" value="NL"/>
    <property type="match status" value="1"/>
</dbReference>
<dbReference type="PANTHER" id="PTHR45617:SF167">
    <property type="entry name" value="2MIT, ISOFORM B"/>
    <property type="match status" value="1"/>
</dbReference>
<keyword evidence="2" id="KW-0677">Repeat</keyword>
<dbReference type="VEuPathDB" id="FungiDB:SPRG_07736"/>
<proteinExistence type="predicted"/>
<evidence type="ECO:0000313" key="7">
    <source>
        <dbReference type="Proteomes" id="UP000030745"/>
    </source>
</evidence>
<dbReference type="EMBL" id="KK583220">
    <property type="protein sequence ID" value="KDO27023.1"/>
    <property type="molecule type" value="Genomic_DNA"/>
</dbReference>
<gene>
    <name evidence="6" type="ORF">SPRG_07736</name>
</gene>
<dbReference type="Gene3D" id="3.30.300.320">
    <property type="match status" value="1"/>
</dbReference>
<keyword evidence="3" id="KW-1015">Disulfide bond</keyword>
<evidence type="ECO:0000256" key="3">
    <source>
        <dbReference type="ARBA" id="ARBA00023157"/>
    </source>
</evidence>
<dbReference type="InterPro" id="IPR003591">
    <property type="entry name" value="Leu-rich_rpt_typical-subtyp"/>
</dbReference>